<dbReference type="GO" id="GO:0016163">
    <property type="term" value="F:nitrogenase activity"/>
    <property type="evidence" value="ECO:0007669"/>
    <property type="project" value="UniProtKB-EC"/>
</dbReference>
<dbReference type="PANTHER" id="PTHR42956:SF1">
    <property type="entry name" value="NITROGENASE IRON-MOLYBDENUM COFACTOR BIOSYNTHESIS PROTEIN NIFE"/>
    <property type="match status" value="1"/>
</dbReference>
<dbReference type="EC" id="1.18.6.1" evidence="4"/>
<name>A0A1J5PAR2_NEOTH</name>
<dbReference type="Pfam" id="PF00148">
    <property type="entry name" value="Oxidored_nitro"/>
    <property type="match status" value="1"/>
</dbReference>
<dbReference type="EMBL" id="MDDC01000003">
    <property type="protein sequence ID" value="OIQ60877.1"/>
    <property type="molecule type" value="Genomic_DNA"/>
</dbReference>
<keyword evidence="4" id="KW-0560">Oxidoreductase</keyword>
<dbReference type="Gene3D" id="3.40.50.1980">
    <property type="entry name" value="Nitrogenase molybdenum iron protein domain"/>
    <property type="match status" value="3"/>
</dbReference>
<dbReference type="InterPro" id="IPR000510">
    <property type="entry name" value="Nase/OxRdtase_comp1"/>
</dbReference>
<dbReference type="InterPro" id="IPR000318">
    <property type="entry name" value="Nase_comp1_CS"/>
</dbReference>
<gene>
    <name evidence="4" type="primary">vnfD_2</name>
    <name evidence="4" type="ORF">MOTE_04040</name>
</gene>
<reference evidence="4 5" key="1">
    <citation type="submission" date="2016-08" db="EMBL/GenBank/DDBJ databases">
        <title>Genome-based comparison of Moorella thermoacetic strains.</title>
        <authorList>
            <person name="Poehlein A."/>
            <person name="Bengelsdorf F.R."/>
            <person name="Esser C."/>
            <person name="Duerre P."/>
            <person name="Daniel R."/>
        </authorList>
    </citation>
    <scope>NUCLEOTIDE SEQUENCE [LARGE SCALE GENOMIC DNA]</scope>
    <source>
        <strain evidence="4 5">DSM 21394</strain>
    </source>
</reference>
<comment type="similarity">
    <text evidence="2">Belongs to the NifD/NifK/NifE/NifN family.</text>
</comment>
<evidence type="ECO:0000259" key="3">
    <source>
        <dbReference type="Pfam" id="PF00148"/>
    </source>
</evidence>
<protein>
    <submittedName>
        <fullName evidence="4">Nitrogenase vanadium-iron protein alpha chain</fullName>
        <ecNumber evidence="4">1.18.6.1</ecNumber>
    </submittedName>
</protein>
<keyword evidence="1 2" id="KW-0535">Nitrogen fixation</keyword>
<evidence type="ECO:0000313" key="5">
    <source>
        <dbReference type="Proteomes" id="UP000182811"/>
    </source>
</evidence>
<evidence type="ECO:0000256" key="1">
    <source>
        <dbReference type="ARBA" id="ARBA00023231"/>
    </source>
</evidence>
<evidence type="ECO:0000256" key="2">
    <source>
        <dbReference type="RuleBase" id="RU004021"/>
    </source>
</evidence>
<proteinExistence type="inferred from homology"/>
<organism evidence="4 5">
    <name type="scientific">Neomoorella thermoacetica</name>
    <name type="common">Clostridium thermoaceticum</name>
    <dbReference type="NCBI Taxonomy" id="1525"/>
    <lineage>
        <taxon>Bacteria</taxon>
        <taxon>Bacillati</taxon>
        <taxon>Bacillota</taxon>
        <taxon>Clostridia</taxon>
        <taxon>Neomoorellales</taxon>
        <taxon>Neomoorellaceae</taxon>
        <taxon>Neomoorella</taxon>
    </lineage>
</organism>
<dbReference type="InterPro" id="IPR049939">
    <property type="entry name" value="NifE-like"/>
</dbReference>
<dbReference type="AlphaFoldDB" id="A0A1J5PAR2"/>
<dbReference type="PROSITE" id="PS00699">
    <property type="entry name" value="NITROGENASE_1_1"/>
    <property type="match status" value="1"/>
</dbReference>
<dbReference type="PANTHER" id="PTHR42956">
    <property type="entry name" value="NITROGENASE IRON-MOLYBDENUM COFACTOR BIOSYNTHESIS PROTEIN NIFE"/>
    <property type="match status" value="1"/>
</dbReference>
<feature type="domain" description="Nitrogenase/oxidoreductase component 1" evidence="3">
    <location>
        <begin position="51"/>
        <end position="466"/>
    </location>
</feature>
<dbReference type="SUPFAM" id="SSF53807">
    <property type="entry name" value="Helical backbone' metal receptor"/>
    <property type="match status" value="1"/>
</dbReference>
<dbReference type="Proteomes" id="UP000182811">
    <property type="component" value="Unassembled WGS sequence"/>
</dbReference>
<comment type="caution">
    <text evidence="4">The sequence shown here is derived from an EMBL/GenBank/DDBJ whole genome shotgun (WGS) entry which is preliminary data.</text>
</comment>
<dbReference type="OrthoDB" id="9767044at2"/>
<evidence type="ECO:0000313" key="4">
    <source>
        <dbReference type="EMBL" id="OIQ60877.1"/>
    </source>
</evidence>
<accession>A0A1J5PAR2</accession>
<sequence>MDYIKQKTPPVREDRLRACNAFGGTCCDLVGASRSGCLYGLKRAFAQTYTCQLGLSLAILNTLRDAVIIIHGPIGCGGSNIANAGLAKNLQRLRDPRARGLIWLSTNLTEIDAIRGGEDKLKEAIWYAEREFRPRAIIIVNSCVPALIGDDIDGLVEGLQKEVSATIVPVHCPGFKAKIMASAYDAVYHGALRNLVKAPAYYDRVLPDDLEELKEKYSRSRTVNLLNVSSMSRQDELELTRLLQALDLKVNLLPCYAHPDSFEDATEAALSVSICPTHDDYFIGHLQAKYGIPFILRTIPLGIKHTSAWLLDIARFFGLEKEAQQLIAEETRQLQEALAPYRQVLQGKRAFIGGGEIRVGATAALLQELGMEVLGLRIYHYDHFADEIYDELNGKETMVVNVATSQPFEQANLLAKLKPDIYLGHVGLNGWAAKQGIPVCPVYGVNNLYMGYAGMFEIARRLVRILKNPSFNRNLAAHTRLPYFAKWYQENPFAYIDNNVLTGNK</sequence>